<sequence length="500" mass="54948">MADPYDRGYYKKRPYAPKFQEREQEPDSSQQQIKPVFILAKHPDRGSSSQTQSQAGGDAASGDTSKPTVLLSKASSRAESPASSSSASKDDVQPSASVGTNTSIKQPPPESLSDRLAAPPDMAAPVKFIDDSLQWCDNALEYLVDQPDFYVVGIVGMQGAGKSTIMSILAGQYGQAGMRQLFRPQSRELRELGQHCTTGVDIYVTPERMILLDTQPVISASVMDHMIQFEKKTPGGGDFHSLENAHVMQSLQMASFLMAVCHTVIVVQDWFADPNFLRFVLTAEMLKPTTSSHDQSRSNGDDVTESFPHLVFVQNKCTPGDFSPENVAAMSQTLDAIFTKSKLKYKGQISMDTSVALGKDKQHQGPNLFLLPKRLSEQEEKRRSEGDAVPGYQEGGRLEQLASLLTLQVGSMPKQHITHTPLTEKNCLTYELVVKPEAAAGAQGRRVVRYRCQYLRTQNRTKIVCSPIEVHQQQQPGSSASASMQPEAFNGQRVQSMSIS</sequence>
<gene>
    <name evidence="1" type="ORF">HPB49_018862</name>
</gene>
<proteinExistence type="predicted"/>
<name>A0ACB8CMA1_DERSI</name>
<protein>
    <submittedName>
        <fullName evidence="1">Uncharacterized protein</fullName>
    </submittedName>
</protein>
<comment type="caution">
    <text evidence="1">The sequence shown here is derived from an EMBL/GenBank/DDBJ whole genome shotgun (WGS) entry which is preliminary data.</text>
</comment>
<accession>A0ACB8CMA1</accession>
<reference evidence="1" key="1">
    <citation type="submission" date="2020-05" db="EMBL/GenBank/DDBJ databases">
        <title>Large-scale comparative analyses of tick genomes elucidate their genetic diversity and vector capacities.</title>
        <authorList>
            <person name="Jia N."/>
            <person name="Wang J."/>
            <person name="Shi W."/>
            <person name="Du L."/>
            <person name="Sun Y."/>
            <person name="Zhan W."/>
            <person name="Jiang J."/>
            <person name="Wang Q."/>
            <person name="Zhang B."/>
            <person name="Ji P."/>
            <person name="Sakyi L.B."/>
            <person name="Cui X."/>
            <person name="Yuan T."/>
            <person name="Jiang B."/>
            <person name="Yang W."/>
            <person name="Lam T.T.-Y."/>
            <person name="Chang Q."/>
            <person name="Ding S."/>
            <person name="Wang X."/>
            <person name="Zhu J."/>
            <person name="Ruan X."/>
            <person name="Zhao L."/>
            <person name="Wei J."/>
            <person name="Que T."/>
            <person name="Du C."/>
            <person name="Cheng J."/>
            <person name="Dai P."/>
            <person name="Han X."/>
            <person name="Huang E."/>
            <person name="Gao Y."/>
            <person name="Liu J."/>
            <person name="Shao H."/>
            <person name="Ye R."/>
            <person name="Li L."/>
            <person name="Wei W."/>
            <person name="Wang X."/>
            <person name="Wang C."/>
            <person name="Yang T."/>
            <person name="Huo Q."/>
            <person name="Li W."/>
            <person name="Guo W."/>
            <person name="Chen H."/>
            <person name="Zhou L."/>
            <person name="Ni X."/>
            <person name="Tian J."/>
            <person name="Zhou Y."/>
            <person name="Sheng Y."/>
            <person name="Liu T."/>
            <person name="Pan Y."/>
            <person name="Xia L."/>
            <person name="Li J."/>
            <person name="Zhao F."/>
            <person name="Cao W."/>
        </authorList>
    </citation>
    <scope>NUCLEOTIDE SEQUENCE</scope>
    <source>
        <strain evidence="1">Dsil-2018</strain>
    </source>
</reference>
<keyword evidence="2" id="KW-1185">Reference proteome</keyword>
<dbReference type="EMBL" id="CM023475">
    <property type="protein sequence ID" value="KAH7946010.1"/>
    <property type="molecule type" value="Genomic_DNA"/>
</dbReference>
<evidence type="ECO:0000313" key="1">
    <source>
        <dbReference type="EMBL" id="KAH7946010.1"/>
    </source>
</evidence>
<organism evidence="1 2">
    <name type="scientific">Dermacentor silvarum</name>
    <name type="common">Tick</name>
    <dbReference type="NCBI Taxonomy" id="543639"/>
    <lineage>
        <taxon>Eukaryota</taxon>
        <taxon>Metazoa</taxon>
        <taxon>Ecdysozoa</taxon>
        <taxon>Arthropoda</taxon>
        <taxon>Chelicerata</taxon>
        <taxon>Arachnida</taxon>
        <taxon>Acari</taxon>
        <taxon>Parasitiformes</taxon>
        <taxon>Ixodida</taxon>
        <taxon>Ixodoidea</taxon>
        <taxon>Ixodidae</taxon>
        <taxon>Rhipicephalinae</taxon>
        <taxon>Dermacentor</taxon>
    </lineage>
</organism>
<dbReference type="Proteomes" id="UP000821865">
    <property type="component" value="Chromosome 6"/>
</dbReference>
<evidence type="ECO:0000313" key="2">
    <source>
        <dbReference type="Proteomes" id="UP000821865"/>
    </source>
</evidence>